<sequence length="420" mass="47158">MMDKKIERSGLQKHFKKGAIVAAVLSVTAVAYGFSQTGSEGRSQKVSKQSITVSTVRQGAFKDALSLRGQVVPKTTVYLDTIAGGQVEERLVEQGEFVQKGQPLVRLSNTNLQLDVMGREAQVTEQLNFLRNTQMNMETNRLNLRRDILEIDLQISHLERRYKQSNSLVSQGVLAKDELSEIKDDLSYYKARKELTLERQKQENSIREVQVAQLEDSAKMLQKNLQFARNNLNNLLVKSPVTGYLSELDVEIGESKSRGARLGQVDIPNEYKLVVRLDEFYLNQVQRDMPVMVQIDNKIVEAGVSKIDSRVQQSQFQIEVDLPTGTDSIKRGQSIEVELMLGGNKQDALLLNRGAFFTSTGGNWAYVFTESGDSAVRRDIRIGKKNQDYFEVLAGLEAGDKVITSSYGSFDKAEHLNVQQ</sequence>
<dbReference type="InterPro" id="IPR050465">
    <property type="entry name" value="UPF0194_transport"/>
</dbReference>
<evidence type="ECO:0000313" key="6">
    <source>
        <dbReference type="Proteomes" id="UP000615755"/>
    </source>
</evidence>
<dbReference type="PANTHER" id="PTHR32347">
    <property type="entry name" value="EFFLUX SYSTEM COMPONENT YKNX-RELATED"/>
    <property type="match status" value="1"/>
</dbReference>
<protein>
    <submittedName>
        <fullName evidence="5">HlyD family secretion protein</fullName>
    </submittedName>
</protein>
<organism evidence="5 6">
    <name type="scientific">Pseudoalteromonas aurantia 208</name>
    <dbReference type="NCBI Taxonomy" id="1314867"/>
    <lineage>
        <taxon>Bacteria</taxon>
        <taxon>Pseudomonadati</taxon>
        <taxon>Pseudomonadota</taxon>
        <taxon>Gammaproteobacteria</taxon>
        <taxon>Alteromonadales</taxon>
        <taxon>Pseudoalteromonadaceae</taxon>
        <taxon>Pseudoalteromonas</taxon>
    </lineage>
</organism>
<keyword evidence="6" id="KW-1185">Reference proteome</keyword>
<keyword evidence="2 3" id="KW-0175">Coiled coil</keyword>
<dbReference type="Gene3D" id="1.10.287.470">
    <property type="entry name" value="Helix hairpin bin"/>
    <property type="match status" value="1"/>
</dbReference>
<feature type="coiled-coil region" evidence="3">
    <location>
        <begin position="192"/>
        <end position="238"/>
    </location>
</feature>
<dbReference type="PANTHER" id="PTHR32347:SF23">
    <property type="entry name" value="BLL5650 PROTEIN"/>
    <property type="match status" value="1"/>
</dbReference>
<feature type="domain" description="Multidrug resistance protein MdtA-like C-terminal permuted SH3" evidence="4">
    <location>
        <begin position="373"/>
        <end position="406"/>
    </location>
</feature>
<comment type="subcellular location">
    <subcellularLocation>
        <location evidence="1">Cell envelope</location>
    </subcellularLocation>
</comment>
<dbReference type="EMBL" id="AQGV01000014">
    <property type="protein sequence ID" value="MBE0369950.1"/>
    <property type="molecule type" value="Genomic_DNA"/>
</dbReference>
<dbReference type="Proteomes" id="UP000615755">
    <property type="component" value="Unassembled WGS sequence"/>
</dbReference>
<reference evidence="5 6" key="1">
    <citation type="submission" date="2015-03" db="EMBL/GenBank/DDBJ databases">
        <title>Genome sequence of Pseudoalteromonas aurantia.</title>
        <authorList>
            <person name="Xie B.-B."/>
            <person name="Rong J.-C."/>
            <person name="Qin Q.-L."/>
            <person name="Zhang Y.-Z."/>
        </authorList>
    </citation>
    <scope>NUCLEOTIDE SEQUENCE [LARGE SCALE GENOMIC DNA]</scope>
    <source>
        <strain evidence="5 6">208</strain>
    </source>
</reference>
<evidence type="ECO:0000256" key="2">
    <source>
        <dbReference type="ARBA" id="ARBA00023054"/>
    </source>
</evidence>
<dbReference type="Gene3D" id="2.40.30.170">
    <property type="match status" value="1"/>
</dbReference>
<evidence type="ECO:0000256" key="3">
    <source>
        <dbReference type="SAM" id="Coils"/>
    </source>
</evidence>
<evidence type="ECO:0000313" key="5">
    <source>
        <dbReference type="EMBL" id="MBE0369950.1"/>
    </source>
</evidence>
<comment type="caution">
    <text evidence="5">The sequence shown here is derived from an EMBL/GenBank/DDBJ whole genome shotgun (WGS) entry which is preliminary data.</text>
</comment>
<accession>A0ABR9EI89</accession>
<dbReference type="InterPro" id="IPR058627">
    <property type="entry name" value="MdtA-like_C"/>
</dbReference>
<evidence type="ECO:0000256" key="1">
    <source>
        <dbReference type="ARBA" id="ARBA00004196"/>
    </source>
</evidence>
<proteinExistence type="predicted"/>
<gene>
    <name evidence="5" type="ORF">PAUR_a4561</name>
</gene>
<dbReference type="Pfam" id="PF25967">
    <property type="entry name" value="RND-MFP_C"/>
    <property type="match status" value="1"/>
</dbReference>
<dbReference type="Gene3D" id="2.40.420.20">
    <property type="match status" value="1"/>
</dbReference>
<dbReference type="SUPFAM" id="SSF111369">
    <property type="entry name" value="HlyD-like secretion proteins"/>
    <property type="match status" value="1"/>
</dbReference>
<evidence type="ECO:0000259" key="4">
    <source>
        <dbReference type="Pfam" id="PF25967"/>
    </source>
</evidence>
<name>A0ABR9EI89_9GAMM</name>
<dbReference type="Gene3D" id="2.40.50.100">
    <property type="match status" value="1"/>
</dbReference>